<gene>
    <name evidence="3" type="ORF">L6773_10315</name>
</gene>
<name>A0ABS9KDN0_9BACT</name>
<protein>
    <submittedName>
        <fullName evidence="3">DUF1778 domain-containing protein</fullName>
    </submittedName>
</protein>
<proteinExistence type="inferred from homology"/>
<dbReference type="PANTHER" id="PTHR35401">
    <property type="entry name" value="COPG FAMILY HELIX-TURN-HELIX PROTEIN-RELATED-RELATED"/>
    <property type="match status" value="1"/>
</dbReference>
<dbReference type="Pfam" id="PF08681">
    <property type="entry name" value="TacA1"/>
    <property type="match status" value="1"/>
</dbReference>
<dbReference type="Gene3D" id="1.20.5.780">
    <property type="entry name" value="Single helix bin"/>
    <property type="match status" value="1"/>
</dbReference>
<comment type="caution">
    <text evidence="3">The sequence shown here is derived from an EMBL/GenBank/DDBJ whole genome shotgun (WGS) entry which is preliminary data.</text>
</comment>
<reference evidence="3" key="2">
    <citation type="submission" date="2024-05" db="EMBL/GenBank/DDBJ databases">
        <title>Rhodohalobacter halophilus gen. nov., sp. nov., a moderately halophilic member of the family Balneolaceae.</title>
        <authorList>
            <person name="Xia J."/>
        </authorList>
    </citation>
    <scope>NUCLEOTIDE SEQUENCE</scope>
    <source>
        <strain evidence="3">WB101</strain>
    </source>
</reference>
<dbReference type="InterPro" id="IPR014795">
    <property type="entry name" value="TacA_1-like"/>
</dbReference>
<accession>A0ABS9KDN0</accession>
<keyword evidence="4" id="KW-1185">Reference proteome</keyword>
<dbReference type="Proteomes" id="UP001165366">
    <property type="component" value="Unassembled WGS sequence"/>
</dbReference>
<dbReference type="RefSeq" id="WP_237854085.1">
    <property type="nucleotide sequence ID" value="NZ_JAKLWS010000011.1"/>
</dbReference>
<dbReference type="EMBL" id="JAKLWS010000011">
    <property type="protein sequence ID" value="MCG2588963.1"/>
    <property type="molecule type" value="Genomic_DNA"/>
</dbReference>
<dbReference type="InterPro" id="IPR010985">
    <property type="entry name" value="Ribbon_hlx_hlx"/>
</dbReference>
<dbReference type="PANTHER" id="PTHR35401:SF2">
    <property type="entry name" value="ABC-TYPE TRANSPORT SYSTEM"/>
    <property type="match status" value="1"/>
</dbReference>
<keyword evidence="1" id="KW-1277">Toxin-antitoxin system</keyword>
<reference evidence="3" key="1">
    <citation type="submission" date="2022-01" db="EMBL/GenBank/DDBJ databases">
        <authorList>
            <person name="Wang Y."/>
        </authorList>
    </citation>
    <scope>NUCLEOTIDE SEQUENCE</scope>
    <source>
        <strain evidence="3">WB101</strain>
    </source>
</reference>
<sequence length="88" mass="10037">MSVKSKSLNMRISESDKQTLHRAASILGVNLTSFVLQSAMKKAQETLDHEKRIELTKRDMKRLLEIMDSTEPDENLSEAFAHYNAKIS</sequence>
<organism evidence="3 4">
    <name type="scientific">Rhodohalobacter sulfatireducens</name>
    <dbReference type="NCBI Taxonomy" id="2911366"/>
    <lineage>
        <taxon>Bacteria</taxon>
        <taxon>Pseudomonadati</taxon>
        <taxon>Balneolota</taxon>
        <taxon>Balneolia</taxon>
        <taxon>Balneolales</taxon>
        <taxon>Balneolaceae</taxon>
        <taxon>Rhodohalobacter</taxon>
    </lineage>
</organism>
<comment type="similarity">
    <text evidence="2">Belongs to the TacA antitoxin family.</text>
</comment>
<evidence type="ECO:0000256" key="2">
    <source>
        <dbReference type="ARBA" id="ARBA00049988"/>
    </source>
</evidence>
<dbReference type="SUPFAM" id="SSF47598">
    <property type="entry name" value="Ribbon-helix-helix"/>
    <property type="match status" value="1"/>
</dbReference>
<evidence type="ECO:0000313" key="4">
    <source>
        <dbReference type="Proteomes" id="UP001165366"/>
    </source>
</evidence>
<evidence type="ECO:0000256" key="1">
    <source>
        <dbReference type="ARBA" id="ARBA00022649"/>
    </source>
</evidence>
<evidence type="ECO:0000313" key="3">
    <source>
        <dbReference type="EMBL" id="MCG2588963.1"/>
    </source>
</evidence>